<dbReference type="GO" id="GO:0003677">
    <property type="term" value="F:DNA binding"/>
    <property type="evidence" value="ECO:0007669"/>
    <property type="project" value="UniProtKB-KW"/>
</dbReference>
<keyword evidence="3" id="KW-1185">Reference proteome</keyword>
<proteinExistence type="predicted"/>
<evidence type="ECO:0000313" key="3">
    <source>
        <dbReference type="Proteomes" id="UP000280296"/>
    </source>
</evidence>
<dbReference type="PROSITE" id="PS50937">
    <property type="entry name" value="HTH_MERR_2"/>
    <property type="match status" value="1"/>
</dbReference>
<dbReference type="OrthoDB" id="9814833at2"/>
<dbReference type="Pfam" id="PF00376">
    <property type="entry name" value="MerR"/>
    <property type="match status" value="1"/>
</dbReference>
<accession>A0A432MN38</accession>
<dbReference type="InterPro" id="IPR000551">
    <property type="entry name" value="MerR-type_HTH_dom"/>
</dbReference>
<dbReference type="SUPFAM" id="SSF46955">
    <property type="entry name" value="Putative DNA-binding domain"/>
    <property type="match status" value="1"/>
</dbReference>
<protein>
    <submittedName>
        <fullName evidence="2">MerR family DNA-binding transcriptional regulator</fullName>
    </submittedName>
</protein>
<dbReference type="GO" id="GO:0006355">
    <property type="term" value="P:regulation of DNA-templated transcription"/>
    <property type="evidence" value="ECO:0007669"/>
    <property type="project" value="InterPro"/>
</dbReference>
<comment type="caution">
    <text evidence="2">The sequence shown here is derived from an EMBL/GenBank/DDBJ whole genome shotgun (WGS) entry which is preliminary data.</text>
</comment>
<dbReference type="EMBL" id="RYZH01000008">
    <property type="protein sequence ID" value="RUL88659.1"/>
    <property type="molecule type" value="Genomic_DNA"/>
</dbReference>
<dbReference type="InterPro" id="IPR009061">
    <property type="entry name" value="DNA-bd_dom_put_sf"/>
</dbReference>
<organism evidence="2 3">
    <name type="scientific">Tautonia sociabilis</name>
    <dbReference type="NCBI Taxonomy" id="2080755"/>
    <lineage>
        <taxon>Bacteria</taxon>
        <taxon>Pseudomonadati</taxon>
        <taxon>Planctomycetota</taxon>
        <taxon>Planctomycetia</taxon>
        <taxon>Isosphaerales</taxon>
        <taxon>Isosphaeraceae</taxon>
        <taxon>Tautonia</taxon>
    </lineage>
</organism>
<reference evidence="2 3" key="1">
    <citation type="submission" date="2018-12" db="EMBL/GenBank/DDBJ databases">
        <authorList>
            <person name="Toschakov S.V."/>
        </authorList>
    </citation>
    <scope>NUCLEOTIDE SEQUENCE [LARGE SCALE GENOMIC DNA]</scope>
    <source>
        <strain evidence="2 3">GM2012</strain>
    </source>
</reference>
<reference evidence="2 3" key="2">
    <citation type="submission" date="2019-01" db="EMBL/GenBank/DDBJ databases">
        <title>Tautonia sociabilis, a novel thermotolerant planctomycete of Isosphaeraceae family, isolated from a 4000 m deep subterranean habitat.</title>
        <authorList>
            <person name="Kovaleva O.L."/>
            <person name="Elcheninov A.G."/>
            <person name="Van Heerden E."/>
            <person name="Toshchakov S.V."/>
            <person name="Novikov A."/>
            <person name="Bonch-Osmolovskaya E.A."/>
            <person name="Kublanov I.V."/>
        </authorList>
    </citation>
    <scope>NUCLEOTIDE SEQUENCE [LARGE SCALE GENOMIC DNA]</scope>
    <source>
        <strain evidence="2 3">GM2012</strain>
    </source>
</reference>
<dbReference type="RefSeq" id="WP_126724366.1">
    <property type="nucleotide sequence ID" value="NZ_RYZH01000008.1"/>
</dbReference>
<evidence type="ECO:0000313" key="2">
    <source>
        <dbReference type="EMBL" id="RUL88659.1"/>
    </source>
</evidence>
<name>A0A432MN38_9BACT</name>
<dbReference type="Proteomes" id="UP000280296">
    <property type="component" value="Unassembled WGS sequence"/>
</dbReference>
<sequence>MIGDPPWKVGELARGTGLTVRTLHHYHEIGRLVPSLRSGSGHRL</sequence>
<evidence type="ECO:0000259" key="1">
    <source>
        <dbReference type="PROSITE" id="PS50937"/>
    </source>
</evidence>
<keyword evidence="2" id="KW-0238">DNA-binding</keyword>
<dbReference type="AlphaFoldDB" id="A0A432MN38"/>
<dbReference type="Gene3D" id="1.10.1660.10">
    <property type="match status" value="1"/>
</dbReference>
<gene>
    <name evidence="2" type="ORF">TsocGM_05845</name>
</gene>
<feature type="domain" description="HTH merR-type" evidence="1">
    <location>
        <begin position="6"/>
        <end position="44"/>
    </location>
</feature>